<keyword evidence="3" id="KW-0862">Zinc</keyword>
<name>A0A449BWT3_PLAVN</name>
<evidence type="ECO:0000256" key="3">
    <source>
        <dbReference type="PROSITE-ProRule" id="PRU00175"/>
    </source>
</evidence>
<dbReference type="PANTHER" id="PTHR12389">
    <property type="entry name" value="ZINC FINGER PROTEIN 294"/>
    <property type="match status" value="1"/>
</dbReference>
<dbReference type="Gene3D" id="3.30.40.10">
    <property type="entry name" value="Zinc/RING finger domain, C3HC4 (zinc finger)"/>
    <property type="match status" value="1"/>
</dbReference>
<dbReference type="GO" id="GO:0005829">
    <property type="term" value="C:cytosol"/>
    <property type="evidence" value="ECO:0007669"/>
    <property type="project" value="TreeGrafter"/>
</dbReference>
<comment type="similarity">
    <text evidence="1">Belongs to the LTN1 family.</text>
</comment>
<dbReference type="EMBL" id="LR215068">
    <property type="protein sequence ID" value="VEV57914.1"/>
    <property type="molecule type" value="Genomic_DNA"/>
</dbReference>
<dbReference type="SUPFAM" id="SSF57850">
    <property type="entry name" value="RING/U-box"/>
    <property type="match status" value="1"/>
</dbReference>
<dbReference type="InterPro" id="IPR011989">
    <property type="entry name" value="ARM-like"/>
</dbReference>
<dbReference type="GO" id="GO:0072344">
    <property type="term" value="P:rescue of stalled ribosome"/>
    <property type="evidence" value="ECO:0007669"/>
    <property type="project" value="TreeGrafter"/>
</dbReference>
<evidence type="ECO:0000256" key="2">
    <source>
        <dbReference type="ARBA" id="ARBA00017157"/>
    </source>
</evidence>
<organism evidence="8 9">
    <name type="scientific">Plasmodium vinckei vinckei</name>
    <dbReference type="NCBI Taxonomy" id="54757"/>
    <lineage>
        <taxon>Eukaryota</taxon>
        <taxon>Sar</taxon>
        <taxon>Alveolata</taxon>
        <taxon>Apicomplexa</taxon>
        <taxon>Aconoidasida</taxon>
        <taxon>Haemosporida</taxon>
        <taxon>Plasmodiidae</taxon>
        <taxon>Plasmodium</taxon>
        <taxon>Plasmodium (Vinckeia)</taxon>
    </lineage>
</organism>
<gene>
    <name evidence="8" type="ORF">PVVCY_1203130</name>
</gene>
<dbReference type="PROSITE" id="PS50089">
    <property type="entry name" value="ZF_RING_2"/>
    <property type="match status" value="1"/>
</dbReference>
<dbReference type="GeneID" id="19959849"/>
<keyword evidence="6" id="KW-1133">Transmembrane helix</keyword>
<dbReference type="GO" id="GO:0043023">
    <property type="term" value="F:ribosomal large subunit binding"/>
    <property type="evidence" value="ECO:0007669"/>
    <property type="project" value="TreeGrafter"/>
</dbReference>
<protein>
    <recommendedName>
        <fullName evidence="2">E3 ubiquitin-protein ligase listerin</fullName>
    </recommendedName>
</protein>
<accession>A0A449BWT3</accession>
<evidence type="ECO:0000256" key="1">
    <source>
        <dbReference type="ARBA" id="ARBA00007997"/>
    </source>
</evidence>
<dbReference type="InterPro" id="IPR001841">
    <property type="entry name" value="Znf_RING"/>
</dbReference>
<evidence type="ECO:0000256" key="4">
    <source>
        <dbReference type="SAM" id="Coils"/>
    </source>
</evidence>
<keyword evidence="6" id="KW-0472">Membrane</keyword>
<keyword evidence="4" id="KW-0175">Coiled coil</keyword>
<feature type="transmembrane region" description="Helical" evidence="6">
    <location>
        <begin position="1695"/>
        <end position="1712"/>
    </location>
</feature>
<feature type="domain" description="RING-type" evidence="7">
    <location>
        <begin position="2216"/>
        <end position="2261"/>
    </location>
</feature>
<keyword evidence="3" id="KW-0479">Metal-binding</keyword>
<dbReference type="InterPro" id="IPR013083">
    <property type="entry name" value="Znf_RING/FYVE/PHD"/>
</dbReference>
<dbReference type="InterPro" id="IPR054476">
    <property type="entry name" value="Ltn1_N"/>
</dbReference>
<proteinExistence type="inferred from homology"/>
<dbReference type="InterPro" id="IPR016024">
    <property type="entry name" value="ARM-type_fold"/>
</dbReference>
<dbReference type="GO" id="GO:1990112">
    <property type="term" value="C:RQC complex"/>
    <property type="evidence" value="ECO:0007669"/>
    <property type="project" value="InterPro"/>
</dbReference>
<feature type="transmembrane region" description="Helical" evidence="6">
    <location>
        <begin position="1981"/>
        <end position="2000"/>
    </location>
</feature>
<evidence type="ECO:0000313" key="9">
    <source>
        <dbReference type="Proteomes" id="UP000290582"/>
    </source>
</evidence>
<dbReference type="KEGG" id="pvv:PVVCY_1203130"/>
<keyword evidence="6" id="KW-0812">Transmembrane</keyword>
<dbReference type="InterPro" id="IPR039795">
    <property type="entry name" value="LTN1/Rkr1"/>
</dbReference>
<dbReference type="Proteomes" id="UP000290582">
    <property type="component" value="Chromosome PVVCY_12"/>
</dbReference>
<feature type="compositionally biased region" description="Low complexity" evidence="5">
    <location>
        <begin position="1925"/>
        <end position="1938"/>
    </location>
</feature>
<feature type="transmembrane region" description="Helical" evidence="6">
    <location>
        <begin position="2055"/>
        <end position="2074"/>
    </location>
</feature>
<feature type="region of interest" description="Disordered" evidence="5">
    <location>
        <begin position="1921"/>
        <end position="1942"/>
    </location>
</feature>
<evidence type="ECO:0000256" key="5">
    <source>
        <dbReference type="SAM" id="MobiDB-lite"/>
    </source>
</evidence>
<dbReference type="OrthoDB" id="6108at2759"/>
<dbReference type="GO" id="GO:1990116">
    <property type="term" value="P:ribosome-associated ubiquitin-dependent protein catabolic process"/>
    <property type="evidence" value="ECO:0007669"/>
    <property type="project" value="InterPro"/>
</dbReference>
<dbReference type="RefSeq" id="XP_037490733.1">
    <property type="nucleotide sequence ID" value="XM_037634669.1"/>
</dbReference>
<feature type="region of interest" description="Disordered" evidence="5">
    <location>
        <begin position="1810"/>
        <end position="1837"/>
    </location>
</feature>
<evidence type="ECO:0000259" key="7">
    <source>
        <dbReference type="PROSITE" id="PS50089"/>
    </source>
</evidence>
<evidence type="ECO:0000313" key="8">
    <source>
        <dbReference type="EMBL" id="VEV57914.1"/>
    </source>
</evidence>
<dbReference type="PANTHER" id="PTHR12389:SF0">
    <property type="entry name" value="E3 UBIQUITIN-PROTEIN LIGASE LISTERIN"/>
    <property type="match status" value="1"/>
</dbReference>
<feature type="coiled-coil region" evidence="4">
    <location>
        <begin position="161"/>
        <end position="188"/>
    </location>
</feature>
<dbReference type="VEuPathDB" id="PlasmoDB:PVVCY_1203130"/>
<feature type="transmembrane region" description="Helical" evidence="6">
    <location>
        <begin position="427"/>
        <end position="444"/>
    </location>
</feature>
<dbReference type="Gene3D" id="1.25.10.10">
    <property type="entry name" value="Leucine-rich Repeat Variant"/>
    <property type="match status" value="1"/>
</dbReference>
<dbReference type="GO" id="GO:0061630">
    <property type="term" value="F:ubiquitin protein ligase activity"/>
    <property type="evidence" value="ECO:0007669"/>
    <property type="project" value="InterPro"/>
</dbReference>
<dbReference type="Pfam" id="PF22958">
    <property type="entry name" value="Ltn1_1st"/>
    <property type="match status" value="1"/>
</dbReference>
<keyword evidence="3" id="KW-0863">Zinc-finger</keyword>
<dbReference type="GO" id="GO:0008270">
    <property type="term" value="F:zinc ion binding"/>
    <property type="evidence" value="ECO:0007669"/>
    <property type="project" value="UniProtKB-KW"/>
</dbReference>
<reference evidence="8 9" key="1">
    <citation type="submission" date="2019-01" db="EMBL/GenBank/DDBJ databases">
        <authorList>
            <person name="Ramaprasad A."/>
        </authorList>
    </citation>
    <scope>NUCLEOTIDE SEQUENCE [LARGE SCALE GENOMIC DNA]</scope>
</reference>
<dbReference type="SUPFAM" id="SSF48371">
    <property type="entry name" value="ARM repeat"/>
    <property type="match status" value="1"/>
</dbReference>
<sequence>MKKKKVIKLKDEYVPKGNYINKDALLTNIFLKTSQNEIMDVESQHSFMVTNCISKLQKKNLQTKLKALNDLVGHLNQCNEDELNNIFPSFLNIYKKLIYHPNYNVRESLNICLQLFIKRIKKKIKNHLQIFCPLLFISIFDYNKNVKQIAKEILSLIFPKKEFENEELVEINQKNSEEKKNVNKIKMQEENKLYQNIKTLNINITNLYNCLKYIKEDLEEAVTSNLNNTTNNEDYDSTVYLFNVLSFFPSLIYLLVKNIKNDIEHEEVVDKGNGSEVSKKMNNKLKERIKNEFSCFNNIYQTFFKLLNSVYKNTKQNLKLRKIIYLSVYNIIYILKKNKINYFDLNDNESNVNIYNYIWCLLSDKEEYILKNINHILLMYFYSENNKMININFLRSYLSLVKQNRVYQSDIFNFNIPLFIYIFQKTYIQQYFFFIFFIFYFLLLNKKKSSLIIYYDILSHLCDVFSPFYQSQVKVENVHSQNEDRQNSGEQAVCKAANRELELVECCTVLRENIFLLPLEIILIQKQFENYGYCFKNMEIYDVLENTYYCSDSKSLKKKEKNKNNDNKKKTKLIDLRKNIEKEIINENEFIDIFTNFISSFENLYDVLLIDVLDMLDFYITKLFENKNPNISNDEILLDNTKEKTTNGEKGSYIYNDGINFILKLLLKLKNLTFKNNNNNDSKQIDTSNFNYTQERFINTFKNVFDSIFNLIKLKYYEIIPNLENNFFILHFVCNHTNDKNKYFTSLINIFKFFESIICSENFENDIYFSLIRVCLNFIYLFYEENIGDPPQLASNLAKTLLETPLNKQSIEVKLKVCIELINFMKSKNKKIFNIEERVLSIYTEYISMPLSKNNLNNNKKNNEDNLVQSFYTVLYIDFSQDNILFGNNFYNNILYIYKNRMIKNKMFCEDNFVEFFFKIFNQTKFGVSKYGVGTFGLIENEKDYEILNDLYLYFLLNIYLKINQKDIEIYCINLFSCLKKESIYSCLIMMKDIFKFFSTNCEYDNTLKFSNTDTSDSERFSSKAYDDSDLSDVHNFHFTSTEYSSNSSDSRANSWNANKKGLKTKRGSQTCCILGTVANGIVTCSVSSSEHGENCQKFEDHNREDMRICLEMHQNHVLSDVYIHRLLLLYKLYNNIKLLTMHDVKNITYLFYDEEMKNCLNNSGVPIVTNNNKIENSVNDTTNLDLFFCFLYQNIECEEFVFFLASLKEELEKNKINRCNKFELFFIIYYHYYIKKKKKGKKKYLKSVNINDTSISDIIYIMSNVKNYKILNICKILLKRRNYEDEGEYMITPINKLFLETCSNELINFKANSLYQLKIKLFMFKECVVKYVKKYNYYIERNEVGKHNQVDHTESYSDKISKIKKMVPENLHTYIDKNFSLTLCEKNEIGSLNLMYHIICISKYVHNYNLFNFTLVKDFIKNIKYLSQKNYDIYFYAIHLIVSKEEGEVYPSEMQNVKPKIICDSDDETNKIDENTFFETNKIIIKSCLNNYLSFLNGHYKKIWNKQILFYKKKVKSIDSVLGNQLKEGGKKIKTVKTGRRESNSSKIKKIKQNEDISPNFTDTIYGQNKMGLHFLKFIIFLMTKKDKFEIIEDVNMMKNLIKLIYFILSINQCKNSLVHKKLVLISIEVLKELMGNFSHYLNGTKKINFLSLYLGIDNYKTIFNQHNRSLFILDVIDQNNITNEMLRRIKRRIFDMYISTYYLYILILNLDKYKKNTILIYRILNILLLNNLFIKELQQIKKNNQKLFEILSDYLFIDGNFPNEFLYSFFNSNIAEYEELIINKIYNEKNSDIESESMDNISRASYNHEDVENSEHDQNSEHVENSEHDESIKKVEDTDWDDNISLGNQVYFHKTESDFFSDNNCLSSSKVSKNEKTSDQIANHLKLKQNESSTSQCQTDPLNSNQTHVSFVNEFEKREVEPTQNSQISQSSNTSSAGKKKKKANPLFMLKSGLTNPFLMIDLDKNILDLYNFLLKRNYLSILLFLVNICLSSEYFIYDSELYKNFLIYLEEHDVDIYNFLEKFEGIDDISYNSSDSDTKYDLNLLKKNEKKMYIFLLTINLLLQLIAVYPTKSIMTINENKLLEIKNINELYLSNLIINNQINELENISKNYNSTTYYYDKFHKTLTFKFKITEDDDTQNFEGVTAKLSLNFMPNYPFSVLIINDKIEALDKRAPIHNSIKSMYKYARIGNINEIFIKFDSLMNTYFQNKSQCNICFMILHDKKTCDKTCSKCRTSYHSYCLHKWFLTSHNTKCPSCQIQFS</sequence>
<evidence type="ECO:0000256" key="6">
    <source>
        <dbReference type="SAM" id="Phobius"/>
    </source>
</evidence>